<dbReference type="InterPro" id="IPR018030">
    <property type="entry name" value="Fimbrial_membr_usher_CS"/>
</dbReference>
<dbReference type="PANTHER" id="PTHR30451">
    <property type="entry name" value="OUTER MEMBRANE USHER PROTEIN"/>
    <property type="match status" value="1"/>
</dbReference>
<keyword evidence="4" id="KW-1134">Transmembrane beta strand</keyword>
<dbReference type="Pfam" id="PF00577">
    <property type="entry name" value="Usher"/>
    <property type="match status" value="1"/>
</dbReference>
<evidence type="ECO:0000256" key="6">
    <source>
        <dbReference type="ARBA" id="ARBA00022729"/>
    </source>
</evidence>
<protein>
    <submittedName>
        <fullName evidence="12">Outer membrane usher protein</fullName>
    </submittedName>
</protein>
<evidence type="ECO:0000256" key="7">
    <source>
        <dbReference type="ARBA" id="ARBA00023136"/>
    </source>
</evidence>
<feature type="domain" description="PapC N-terminal" evidence="11">
    <location>
        <begin position="44"/>
        <end position="189"/>
    </location>
</feature>
<dbReference type="Pfam" id="PF13953">
    <property type="entry name" value="PapC_C"/>
    <property type="match status" value="1"/>
</dbReference>
<keyword evidence="7 9" id="KW-0472">Membrane</keyword>
<dbReference type="InterPro" id="IPR025949">
    <property type="entry name" value="PapC-like_C"/>
</dbReference>
<proteinExistence type="inferred from homology"/>
<dbReference type="EMBL" id="VISQ01000001">
    <property type="protein sequence ID" value="TVZ70957.1"/>
    <property type="molecule type" value="Genomic_DNA"/>
</dbReference>
<keyword evidence="9" id="KW-1029">Fimbrium biogenesis</keyword>
<evidence type="ECO:0000259" key="11">
    <source>
        <dbReference type="Pfam" id="PF13954"/>
    </source>
</evidence>
<dbReference type="Gene3D" id="2.60.40.2070">
    <property type="match status" value="1"/>
</dbReference>
<sequence length="850" mass="93625">MSGRWRAIVNLEWCPPFLNFVFIAGVILLTPATLAYAEDSDAIEFNESFLRSSVDVRQFSSGNPVTPGVHRIDLYLNDQWKGRQDVNFSLPSRETHVARPCYNLKLLSAFDIALDKLSKEVLARLQQGEQCSDLSELVPGAEADFDSGGQRLDVRAPQVLLQHEARGYVSPELWDNGITAATLQYDYNAYRADHSGAAAQSNQFLGLRGGLNWDVWRLRYRASTNWNDEQGFRYQSDQTYLERPLVDWRSRLVLGQSTTDGQVFDSVGFMGAQISSDDRMYSDSQRGFAPVVRGIANTNALVRVSQRGTQIYETTVPPGPFVIDDLYPTGSGGDLLVTVTEADGTERSFTVTYASIAELLRPGVTHYSLMAGKYRNNALNEEPAIAMGTLRHGFTNLLTGYTGVIGAEGYVAASGGLAFNTDFGALSVDVTQAQTQFENRPGEQGQSLRFTYAKILPVVDTNITLASYRYSSSGFYNVDDAMMLRDRDRYDSSFDSYTTWKRRNRFQINASQSLPEGFGSVSLNASVQDYWDHNETDSEYQLSYNNHYKKLNYSVNFARSRNVITGGWDNKAMLTLSIPLGSSERAPYLTSSYVQQKDHQGLQNSLSGSLGEDRQYNYSAFTNYDYYKNNGNTVSGGVNGAWASPYATVGGSLSAGQGYQQYGATMSGGVVAYSGGVVFTPMLGETSAIVEAENAKGARVTNYSGLRLDKSGKAVVPYLSPYRQNTVELDPKGLSRDVELKYTSQNIAPTAGAVGLLRYETESGYSVLVTVRNVSDEPLPFGASVTDEQQHSVGYIAQAGEGLLRVSKAKGQLTVKWGEGAGESCRFNYQLPVSTPEGERDYRRLDAVCQ</sequence>
<dbReference type="GO" id="GO:0009297">
    <property type="term" value="P:pilus assembly"/>
    <property type="evidence" value="ECO:0007669"/>
    <property type="project" value="InterPro"/>
</dbReference>
<dbReference type="InterPro" id="IPR000015">
    <property type="entry name" value="Fimb_usher"/>
</dbReference>
<evidence type="ECO:0000256" key="9">
    <source>
        <dbReference type="RuleBase" id="RU003884"/>
    </source>
</evidence>
<keyword evidence="3 9" id="KW-0813">Transport</keyword>
<dbReference type="Gene3D" id="2.60.40.2610">
    <property type="entry name" value="Outer membrane usher protein FimD, plug domain"/>
    <property type="match status" value="1"/>
</dbReference>
<dbReference type="Gene3D" id="2.60.40.3110">
    <property type="match status" value="1"/>
</dbReference>
<evidence type="ECO:0000256" key="2">
    <source>
        <dbReference type="ARBA" id="ARBA00008064"/>
    </source>
</evidence>
<dbReference type="Gene3D" id="3.10.20.410">
    <property type="match status" value="1"/>
</dbReference>
<evidence type="ECO:0000256" key="4">
    <source>
        <dbReference type="ARBA" id="ARBA00022452"/>
    </source>
</evidence>
<evidence type="ECO:0000256" key="3">
    <source>
        <dbReference type="ARBA" id="ARBA00022448"/>
    </source>
</evidence>
<dbReference type="PANTHER" id="PTHR30451:SF20">
    <property type="entry name" value="FIMBRIAE USHER"/>
    <property type="match status" value="1"/>
</dbReference>
<keyword evidence="8 9" id="KW-0998">Cell outer membrane</keyword>
<organism evidence="12">
    <name type="scientific">Serratia fonticola</name>
    <dbReference type="NCBI Taxonomy" id="47917"/>
    <lineage>
        <taxon>Bacteria</taxon>
        <taxon>Pseudomonadati</taxon>
        <taxon>Pseudomonadota</taxon>
        <taxon>Gammaproteobacteria</taxon>
        <taxon>Enterobacterales</taxon>
        <taxon>Yersiniaceae</taxon>
        <taxon>Serratia</taxon>
    </lineage>
</organism>
<feature type="domain" description="PapC-like C-terminal" evidence="10">
    <location>
        <begin position="768"/>
        <end position="832"/>
    </location>
</feature>
<keyword evidence="6" id="KW-0732">Signal</keyword>
<accession>A0A542BSF6</accession>
<dbReference type="InterPro" id="IPR043142">
    <property type="entry name" value="PapC-like_C_sf"/>
</dbReference>
<dbReference type="SUPFAM" id="SSF141729">
    <property type="entry name" value="FimD N-terminal domain-like"/>
    <property type="match status" value="1"/>
</dbReference>
<dbReference type="AlphaFoldDB" id="A0A542BSF6"/>
<dbReference type="GO" id="GO:0009279">
    <property type="term" value="C:cell outer membrane"/>
    <property type="evidence" value="ECO:0007669"/>
    <property type="project" value="UniProtKB-SubCell"/>
</dbReference>
<gene>
    <name evidence="12" type="ORF">FHU10_3561</name>
</gene>
<dbReference type="OrthoDB" id="6554712at2"/>
<dbReference type="InterPro" id="IPR025885">
    <property type="entry name" value="PapC_N"/>
</dbReference>
<evidence type="ECO:0000256" key="1">
    <source>
        <dbReference type="ARBA" id="ARBA00004571"/>
    </source>
</evidence>
<evidence type="ECO:0000256" key="8">
    <source>
        <dbReference type="ARBA" id="ARBA00023237"/>
    </source>
</evidence>
<dbReference type="PROSITE" id="PS01151">
    <property type="entry name" value="FIMBRIAL_USHER"/>
    <property type="match status" value="1"/>
</dbReference>
<evidence type="ECO:0000313" key="12">
    <source>
        <dbReference type="EMBL" id="TVZ70957.1"/>
    </source>
</evidence>
<dbReference type="GO" id="GO:0015473">
    <property type="term" value="F:fimbrial usher porin activity"/>
    <property type="evidence" value="ECO:0007669"/>
    <property type="project" value="InterPro"/>
</dbReference>
<dbReference type="Pfam" id="PF13954">
    <property type="entry name" value="PapC_N"/>
    <property type="match status" value="1"/>
</dbReference>
<evidence type="ECO:0000259" key="10">
    <source>
        <dbReference type="Pfam" id="PF13953"/>
    </source>
</evidence>
<dbReference type="InterPro" id="IPR037224">
    <property type="entry name" value="PapC_N_sf"/>
</dbReference>
<comment type="similarity">
    <text evidence="2 9">Belongs to the fimbrial export usher family.</text>
</comment>
<comment type="subcellular location">
    <subcellularLocation>
        <location evidence="1 9">Cell outer membrane</location>
        <topology evidence="1 9">Multi-pass membrane protein</topology>
    </subcellularLocation>
</comment>
<reference evidence="12" key="1">
    <citation type="submission" date="2019-06" db="EMBL/GenBank/DDBJ databases">
        <authorList>
            <person name="Deangelis K."/>
            <person name="Huntemann M."/>
            <person name="Clum A."/>
            <person name="Pillay M."/>
            <person name="Palaniappan K."/>
            <person name="Varghese N."/>
            <person name="Mikhailova N."/>
            <person name="Stamatis D."/>
            <person name="Reddy T."/>
            <person name="Daum C."/>
            <person name="Shapiro N."/>
            <person name="Ivanova N."/>
            <person name="Kyrpides N."/>
            <person name="Woyke T."/>
        </authorList>
    </citation>
    <scope>NUCLEOTIDE SEQUENCE [LARGE SCALE GENOMIC DNA]</scope>
    <source>
        <strain evidence="12">128R</strain>
    </source>
</reference>
<comment type="caution">
    <text evidence="12">The sequence shown here is derived from an EMBL/GenBank/DDBJ whole genome shotgun (WGS) entry which is preliminary data.</text>
</comment>
<dbReference type="InterPro" id="IPR042186">
    <property type="entry name" value="FimD_plug_dom"/>
</dbReference>
<keyword evidence="5 9" id="KW-0812">Transmembrane</keyword>
<evidence type="ECO:0000256" key="5">
    <source>
        <dbReference type="ARBA" id="ARBA00022692"/>
    </source>
</evidence>
<dbReference type="FunFam" id="2.60.40.3110:FF:000001">
    <property type="entry name" value="Putative fimbrial outer membrane usher"/>
    <property type="match status" value="1"/>
</dbReference>
<reference evidence="12" key="2">
    <citation type="submission" date="2019-08" db="EMBL/GenBank/DDBJ databases">
        <title>Investigation of anaerobic lignin degradation for improved lignocellulosic biofuels.</title>
        <authorList>
            <person name="Deangelis K.PhD."/>
        </authorList>
    </citation>
    <scope>NUCLEOTIDE SEQUENCE [LARGE SCALE GENOMIC DNA]</scope>
    <source>
        <strain evidence="12">128R</strain>
    </source>
</reference>
<name>A0A542BSF6_SERFO</name>